<evidence type="ECO:0000256" key="3">
    <source>
        <dbReference type="SAM" id="MobiDB-lite"/>
    </source>
</evidence>
<sequence>MEAIMDTGTTLMIVPENLASAIHQKIQGAREVGTSWALPCDLATSTSSTSKVELEIENKRFGIPFEDLVREETDVPGVCYSGIQSSTARFMIIGDVFIKNNYVVFDQEKRRVGIAPLKAEPRREVVEPPKVVEVETQDLRGDNDGEREAEEVFQAAGVASDEGAEEEGGERQGQIDESEQEVEAEQIEEEPEGEEEHGDRRREQSSSEKQRQQLPPPPTTLATAEDDQAALQRLLSLSAKANGPNVPLPSQQSISETRDRTSIRKIFSSLVVALGRHNEASSQTPFSQHNRNEDPSQAAMASEGMLLWREFCTSRAYNDDDRVTPEKLLDYVDLICLPYDNLQQRQGITSNQDGSYPLQVLSLQALVRPVLQLWAHKAHPLDADMDYSEQTFTEGSIAQVEEWERNGQDESADMDDELENWSDMRPGVYPASETDEPEDDNVDWSKETAVIQENALRLMFGKEMKDSVKIPSRVATTVPIKRTSNAVSTWKPPSWTPGRYKAAEFEAILHCAKPHAVKDMTPTPTYNLTLTENVIGLLEEWRFGVDNQMSIQDLNKQYGVRWRRKDQRYYYNARLAIVREFKRLVSEEGMEDDEAVAYLVTKQGIKSSGTLYNEICQERSARNKAAANTPTSRPDPPPSSSSSSSSSSPSSLSRTPSDSERLPSSSDSTSKVLTSSTKLDDPSPKITGVAKHEPLLLSARSTSHNSVAEKEPGTHSNTATSMLTGLSSWRQGFKNKTQFCAPTPGMPEVWDWVVLDRTYRFPIFDDIVTVDNLWEFWTRGWDGGPSVRERSAEHGATWRKAAYDPTIAQWYAPRYKVAQEIRRLVEKDWLESEAVEGIEALRKDLSMEGLAKHLESLDDIPVAISNATRPNALNIMMAQARSTALSRAASGLSPPMGHVGGRCAPRTHVQTSATIQEPLVEEIVAPEEEV</sequence>
<evidence type="ECO:0000313" key="6">
    <source>
        <dbReference type="Proteomes" id="UP000823405"/>
    </source>
</evidence>
<feature type="compositionally biased region" description="Basic and acidic residues" evidence="3">
    <location>
        <begin position="197"/>
        <end position="211"/>
    </location>
</feature>
<comment type="caution">
    <text evidence="5">The sequence shown here is derived from an EMBL/GenBank/DDBJ whole genome shotgun (WGS) entry which is preliminary data.</text>
</comment>
<dbReference type="PANTHER" id="PTHR37784">
    <property type="entry name" value="PROTEIN MSN1"/>
    <property type="match status" value="1"/>
</dbReference>
<dbReference type="SUPFAM" id="SSF50630">
    <property type="entry name" value="Acid proteases"/>
    <property type="match status" value="1"/>
</dbReference>
<keyword evidence="6" id="KW-1185">Reference proteome</keyword>
<evidence type="ECO:0000259" key="4">
    <source>
        <dbReference type="PROSITE" id="PS51767"/>
    </source>
</evidence>
<dbReference type="Pfam" id="PF00026">
    <property type="entry name" value="Asp"/>
    <property type="match status" value="1"/>
</dbReference>
<feature type="domain" description="Peptidase A1" evidence="4">
    <location>
        <begin position="1"/>
        <end position="115"/>
    </location>
</feature>
<dbReference type="AlphaFoldDB" id="A0A9P6R2T1"/>
<keyword evidence="2" id="KW-1015">Disulfide bond</keyword>
<dbReference type="OrthoDB" id="428577at2759"/>
<organism evidence="5 6">
    <name type="scientific">Linnemannia gamsii</name>
    <dbReference type="NCBI Taxonomy" id="64522"/>
    <lineage>
        <taxon>Eukaryota</taxon>
        <taxon>Fungi</taxon>
        <taxon>Fungi incertae sedis</taxon>
        <taxon>Mucoromycota</taxon>
        <taxon>Mortierellomycotina</taxon>
        <taxon>Mortierellomycetes</taxon>
        <taxon>Mortierellales</taxon>
        <taxon>Mortierellaceae</taxon>
        <taxon>Linnemannia</taxon>
    </lineage>
</organism>
<dbReference type="PRINTS" id="PR00792">
    <property type="entry name" value="PEPSIN"/>
</dbReference>
<dbReference type="InterPro" id="IPR033121">
    <property type="entry name" value="PEPTIDASE_A1"/>
</dbReference>
<gene>
    <name evidence="5" type="ORF">BGZ97_000239</name>
</gene>
<proteinExistence type="inferred from homology"/>
<dbReference type="InterPro" id="IPR021109">
    <property type="entry name" value="Peptidase_aspartic_dom_sf"/>
</dbReference>
<name>A0A9P6R2T1_9FUNG</name>
<dbReference type="InterPro" id="IPR022210">
    <property type="entry name" value="TF_GCR1-like"/>
</dbReference>
<dbReference type="GO" id="GO:0060963">
    <property type="term" value="P:positive regulation of ribosomal protein gene transcription by RNA polymerase II"/>
    <property type="evidence" value="ECO:0007669"/>
    <property type="project" value="TreeGrafter"/>
</dbReference>
<feature type="region of interest" description="Disordered" evidence="3">
    <location>
        <begin position="621"/>
        <end position="720"/>
    </location>
</feature>
<dbReference type="GO" id="GO:0004190">
    <property type="term" value="F:aspartic-type endopeptidase activity"/>
    <property type="evidence" value="ECO:0007669"/>
    <property type="project" value="InterPro"/>
</dbReference>
<feature type="disulfide bond" evidence="2">
    <location>
        <begin position="40"/>
        <end position="79"/>
    </location>
</feature>
<dbReference type="GO" id="GO:0006508">
    <property type="term" value="P:proteolysis"/>
    <property type="evidence" value="ECO:0007669"/>
    <property type="project" value="InterPro"/>
</dbReference>
<feature type="region of interest" description="Disordered" evidence="3">
    <location>
        <begin position="238"/>
        <end position="259"/>
    </location>
</feature>
<dbReference type="PROSITE" id="PS51767">
    <property type="entry name" value="PEPTIDASE_A1"/>
    <property type="match status" value="1"/>
</dbReference>
<evidence type="ECO:0000313" key="5">
    <source>
        <dbReference type="EMBL" id="KAG0307897.1"/>
    </source>
</evidence>
<feature type="compositionally biased region" description="Acidic residues" evidence="3">
    <location>
        <begin position="176"/>
        <end position="196"/>
    </location>
</feature>
<dbReference type="InterPro" id="IPR052146">
    <property type="entry name" value="HOT1"/>
</dbReference>
<accession>A0A9P6R2T1</accession>
<dbReference type="Gene3D" id="2.40.70.10">
    <property type="entry name" value="Acid Proteases"/>
    <property type="match status" value="1"/>
</dbReference>
<evidence type="ECO:0000256" key="2">
    <source>
        <dbReference type="PIRSR" id="PIRSR601461-2"/>
    </source>
</evidence>
<comment type="similarity">
    <text evidence="1">Belongs to the peptidase A1 family.</text>
</comment>
<dbReference type="PANTHER" id="PTHR37784:SF2">
    <property type="entry name" value="HIGH-OSMOLARITY-INDUCED TRANSCRIPTION PROTEIN 1"/>
    <property type="match status" value="1"/>
</dbReference>
<dbReference type="Pfam" id="PF12550">
    <property type="entry name" value="GCR1_C"/>
    <property type="match status" value="2"/>
</dbReference>
<dbReference type="GO" id="GO:0000978">
    <property type="term" value="F:RNA polymerase II cis-regulatory region sequence-specific DNA binding"/>
    <property type="evidence" value="ECO:0007669"/>
    <property type="project" value="TreeGrafter"/>
</dbReference>
<dbReference type="InterPro" id="IPR001461">
    <property type="entry name" value="Aspartic_peptidase_A1"/>
</dbReference>
<dbReference type="EMBL" id="JAAAIN010001036">
    <property type="protein sequence ID" value="KAG0307897.1"/>
    <property type="molecule type" value="Genomic_DNA"/>
</dbReference>
<evidence type="ECO:0000256" key="1">
    <source>
        <dbReference type="ARBA" id="ARBA00007447"/>
    </source>
</evidence>
<protein>
    <recommendedName>
        <fullName evidence="4">Peptidase A1 domain-containing protein</fullName>
    </recommendedName>
</protein>
<dbReference type="Proteomes" id="UP000823405">
    <property type="component" value="Unassembled WGS sequence"/>
</dbReference>
<feature type="compositionally biased region" description="Low complexity" evidence="3">
    <location>
        <begin position="640"/>
        <end position="677"/>
    </location>
</feature>
<dbReference type="GO" id="GO:0000981">
    <property type="term" value="F:DNA-binding transcription factor activity, RNA polymerase II-specific"/>
    <property type="evidence" value="ECO:0007669"/>
    <property type="project" value="TreeGrafter"/>
</dbReference>
<reference evidence="5" key="1">
    <citation type="journal article" date="2020" name="Fungal Divers.">
        <title>Resolving the Mortierellaceae phylogeny through synthesis of multi-gene phylogenetics and phylogenomics.</title>
        <authorList>
            <person name="Vandepol N."/>
            <person name="Liber J."/>
            <person name="Desiro A."/>
            <person name="Na H."/>
            <person name="Kennedy M."/>
            <person name="Barry K."/>
            <person name="Grigoriev I.V."/>
            <person name="Miller A.N."/>
            <person name="O'Donnell K."/>
            <person name="Stajich J.E."/>
            <person name="Bonito G."/>
        </authorList>
    </citation>
    <scope>NUCLEOTIDE SEQUENCE</scope>
    <source>
        <strain evidence="5">NVP60</strain>
    </source>
</reference>
<feature type="region of interest" description="Disordered" evidence="3">
    <location>
        <begin position="155"/>
        <end position="222"/>
    </location>
</feature>